<feature type="domain" description="RNA polymerase sigma-70 region 2" evidence="6">
    <location>
        <begin position="48"/>
        <end position="116"/>
    </location>
</feature>
<dbReference type="GO" id="GO:0016987">
    <property type="term" value="F:sigma factor activity"/>
    <property type="evidence" value="ECO:0007669"/>
    <property type="project" value="UniProtKB-KW"/>
</dbReference>
<feature type="domain" description="RNA polymerase sigma-70 region 4" evidence="7">
    <location>
        <begin position="213"/>
        <end position="262"/>
    </location>
</feature>
<dbReference type="Pfam" id="PF04542">
    <property type="entry name" value="Sigma70_r2"/>
    <property type="match status" value="1"/>
</dbReference>
<dbReference type="NCBIfam" id="TIGR02937">
    <property type="entry name" value="sigma70-ECF"/>
    <property type="match status" value="1"/>
</dbReference>
<reference evidence="8 9" key="1">
    <citation type="submission" date="2020-08" db="EMBL/GenBank/DDBJ databases">
        <title>Sequencing the genomes of 1000 actinobacteria strains.</title>
        <authorList>
            <person name="Klenk H.-P."/>
        </authorList>
    </citation>
    <scope>NUCLEOTIDE SEQUENCE [LARGE SCALE GENOMIC DNA]</scope>
    <source>
        <strain evidence="8 9">DSM 43582</strain>
    </source>
</reference>
<keyword evidence="2" id="KW-0731">Sigma factor</keyword>
<dbReference type="InterPro" id="IPR014322">
    <property type="entry name" value="RNA_pol_sigma-B/F/G"/>
</dbReference>
<keyword evidence="3" id="KW-0238">DNA-binding</keyword>
<dbReference type="InterPro" id="IPR036388">
    <property type="entry name" value="WH-like_DNA-bd_sf"/>
</dbReference>
<evidence type="ECO:0000313" key="9">
    <source>
        <dbReference type="Proteomes" id="UP000540412"/>
    </source>
</evidence>
<proteinExistence type="predicted"/>
<accession>A0A7W9UJ94</accession>
<evidence type="ECO:0000256" key="2">
    <source>
        <dbReference type="ARBA" id="ARBA00023082"/>
    </source>
</evidence>
<dbReference type="Gene3D" id="1.20.120.1810">
    <property type="match status" value="1"/>
</dbReference>
<dbReference type="NCBIfam" id="TIGR02980">
    <property type="entry name" value="SigBFG"/>
    <property type="match status" value="1"/>
</dbReference>
<evidence type="ECO:0000313" key="8">
    <source>
        <dbReference type="EMBL" id="MBB5915213.1"/>
    </source>
</evidence>
<keyword evidence="4" id="KW-0804">Transcription</keyword>
<dbReference type="InterPro" id="IPR014284">
    <property type="entry name" value="RNA_pol_sigma-70_dom"/>
</dbReference>
<keyword evidence="9" id="KW-1185">Reference proteome</keyword>
<name>A0A7W9UJ94_9NOCA</name>
<evidence type="ECO:0000259" key="6">
    <source>
        <dbReference type="Pfam" id="PF04542"/>
    </source>
</evidence>
<dbReference type="PRINTS" id="PR00046">
    <property type="entry name" value="SIGMA70FCT"/>
</dbReference>
<dbReference type="InterPro" id="IPR000943">
    <property type="entry name" value="RNA_pol_sigma70"/>
</dbReference>
<dbReference type="RefSeq" id="WP_040746944.1">
    <property type="nucleotide sequence ID" value="NZ_JACHIT010000001.1"/>
</dbReference>
<evidence type="ECO:0000256" key="3">
    <source>
        <dbReference type="ARBA" id="ARBA00023125"/>
    </source>
</evidence>
<dbReference type="PANTHER" id="PTHR30385:SF4">
    <property type="entry name" value="RNA POLYMERASE SIGMA-E FACTOR"/>
    <property type="match status" value="1"/>
</dbReference>
<dbReference type="GO" id="GO:0006352">
    <property type="term" value="P:DNA-templated transcription initiation"/>
    <property type="evidence" value="ECO:0007669"/>
    <property type="project" value="InterPro"/>
</dbReference>
<dbReference type="InterPro" id="IPR013324">
    <property type="entry name" value="RNA_pol_sigma_r3/r4-like"/>
</dbReference>
<organism evidence="8 9">
    <name type="scientific">Nocardia transvalensis</name>
    <dbReference type="NCBI Taxonomy" id="37333"/>
    <lineage>
        <taxon>Bacteria</taxon>
        <taxon>Bacillati</taxon>
        <taxon>Actinomycetota</taxon>
        <taxon>Actinomycetes</taxon>
        <taxon>Mycobacteriales</taxon>
        <taxon>Nocardiaceae</taxon>
        <taxon>Nocardia</taxon>
    </lineage>
</organism>
<evidence type="ECO:0000259" key="7">
    <source>
        <dbReference type="Pfam" id="PF04545"/>
    </source>
</evidence>
<dbReference type="SUPFAM" id="SSF88946">
    <property type="entry name" value="Sigma2 domain of RNA polymerase sigma factors"/>
    <property type="match status" value="1"/>
</dbReference>
<sequence>MTTGTPPSTAQRSRRGHDSYDGLEPLFAELAELDTADPRYRQLREDIIMRGLPLAEHIARRFSGRGMDYDDLLQVARMGLVGAVNRFDHRHGATFVGFAVPTVMGEVRRHFRDQGWALRVPRALKDLRLRITAVTPDLAQRLGRMPTARDLADALDVDREDITQALVAADSFRTESLDSPAESGEQRTPLADSLGEVEPCYALLEDAISIRPLLAALPDRERTILIERFFAGRSQADIGKEFGVSQMQIHRIIKRTLDTLREQVLADAPQAA</sequence>
<feature type="region of interest" description="Disordered" evidence="5">
    <location>
        <begin position="1"/>
        <end position="20"/>
    </location>
</feature>
<feature type="compositionally biased region" description="Polar residues" evidence="5">
    <location>
        <begin position="1"/>
        <end position="11"/>
    </location>
</feature>
<dbReference type="Proteomes" id="UP000540412">
    <property type="component" value="Unassembled WGS sequence"/>
</dbReference>
<gene>
    <name evidence="8" type="ORF">BJY24_004080</name>
</gene>
<dbReference type="InterPro" id="IPR007630">
    <property type="entry name" value="RNA_pol_sigma70_r4"/>
</dbReference>
<protein>
    <submittedName>
        <fullName evidence="8">RNA polymerase sigma-B factor</fullName>
    </submittedName>
</protein>
<dbReference type="EMBL" id="JACHIT010000001">
    <property type="protein sequence ID" value="MBB5915213.1"/>
    <property type="molecule type" value="Genomic_DNA"/>
</dbReference>
<dbReference type="PANTHER" id="PTHR30385">
    <property type="entry name" value="SIGMA FACTOR F FLAGELLAR"/>
    <property type="match status" value="1"/>
</dbReference>
<evidence type="ECO:0000256" key="1">
    <source>
        <dbReference type="ARBA" id="ARBA00023015"/>
    </source>
</evidence>
<evidence type="ECO:0000256" key="4">
    <source>
        <dbReference type="ARBA" id="ARBA00023163"/>
    </source>
</evidence>
<dbReference type="Pfam" id="PF04545">
    <property type="entry name" value="Sigma70_r4"/>
    <property type="match status" value="1"/>
</dbReference>
<dbReference type="SUPFAM" id="SSF88659">
    <property type="entry name" value="Sigma3 and sigma4 domains of RNA polymerase sigma factors"/>
    <property type="match status" value="2"/>
</dbReference>
<dbReference type="CDD" id="cd06171">
    <property type="entry name" value="Sigma70_r4"/>
    <property type="match status" value="1"/>
</dbReference>
<comment type="caution">
    <text evidence="8">The sequence shown here is derived from an EMBL/GenBank/DDBJ whole genome shotgun (WGS) entry which is preliminary data.</text>
</comment>
<dbReference type="GO" id="GO:0003677">
    <property type="term" value="F:DNA binding"/>
    <property type="evidence" value="ECO:0007669"/>
    <property type="project" value="UniProtKB-KW"/>
</dbReference>
<keyword evidence="1" id="KW-0805">Transcription regulation</keyword>
<dbReference type="InterPro" id="IPR013325">
    <property type="entry name" value="RNA_pol_sigma_r2"/>
</dbReference>
<dbReference type="Gene3D" id="1.10.10.10">
    <property type="entry name" value="Winged helix-like DNA-binding domain superfamily/Winged helix DNA-binding domain"/>
    <property type="match status" value="2"/>
</dbReference>
<evidence type="ECO:0000256" key="5">
    <source>
        <dbReference type="SAM" id="MobiDB-lite"/>
    </source>
</evidence>
<dbReference type="InterPro" id="IPR007627">
    <property type="entry name" value="RNA_pol_sigma70_r2"/>
</dbReference>
<dbReference type="AlphaFoldDB" id="A0A7W9UJ94"/>